<name>A0A1R4KHH0_9MICO</name>
<organism evidence="1 2">
    <name type="scientific">Microbacterium esteraromaticum</name>
    <dbReference type="NCBI Taxonomy" id="57043"/>
    <lineage>
        <taxon>Bacteria</taxon>
        <taxon>Bacillati</taxon>
        <taxon>Actinomycetota</taxon>
        <taxon>Actinomycetes</taxon>
        <taxon>Micrococcales</taxon>
        <taxon>Microbacteriaceae</taxon>
        <taxon>Microbacterium</taxon>
    </lineage>
</organism>
<sequence length="60" mass="6835">MLTCRSRPLFEGVQQRGHILTSSPRRQCASRMLATIARFQEATAVVIGPQNTHRTVRRSR</sequence>
<keyword evidence="2" id="KW-1185">Reference proteome</keyword>
<dbReference type="EMBL" id="FUKO01000033">
    <property type="protein sequence ID" value="SJN43637.1"/>
    <property type="molecule type" value="Genomic_DNA"/>
</dbReference>
<gene>
    <name evidence="1" type="ORF">FM104_12790</name>
</gene>
<evidence type="ECO:0000313" key="2">
    <source>
        <dbReference type="Proteomes" id="UP000196320"/>
    </source>
</evidence>
<proteinExistence type="predicted"/>
<protein>
    <submittedName>
        <fullName evidence="1">Uncharacterized protein</fullName>
    </submittedName>
</protein>
<reference evidence="1 2" key="1">
    <citation type="submission" date="2017-02" db="EMBL/GenBank/DDBJ databases">
        <authorList>
            <person name="Peterson S.W."/>
        </authorList>
    </citation>
    <scope>NUCLEOTIDE SEQUENCE [LARGE SCALE GENOMIC DNA]</scope>
    <source>
        <strain evidence="1 2">B Mb 05.01</strain>
    </source>
</reference>
<dbReference type="Proteomes" id="UP000196320">
    <property type="component" value="Unassembled WGS sequence"/>
</dbReference>
<accession>A0A1R4KHH0</accession>
<dbReference type="AlphaFoldDB" id="A0A1R4KHH0"/>
<evidence type="ECO:0000313" key="1">
    <source>
        <dbReference type="EMBL" id="SJN43637.1"/>
    </source>
</evidence>